<gene>
    <name evidence="2" type="ORF">CHI95_19790</name>
</gene>
<protein>
    <recommendedName>
        <fullName evidence="1">IrrE N-terminal-like domain-containing protein</fullName>
    </recommendedName>
</protein>
<name>A0A264VNQ8_PRORE</name>
<accession>A0A264VNQ8</accession>
<dbReference type="EMBL" id="NOWC01000029">
    <property type="protein sequence ID" value="OZS72922.1"/>
    <property type="molecule type" value="Genomic_DNA"/>
</dbReference>
<reference evidence="2 3" key="1">
    <citation type="submission" date="2017-07" db="EMBL/GenBank/DDBJ databases">
        <title>blaIMP-27 on transferable plasmids in Proteus mirabilis and Providencia rettgeri.</title>
        <authorList>
            <person name="Potter R."/>
        </authorList>
    </citation>
    <scope>NUCLEOTIDE SEQUENCE [LARGE SCALE GENOMIC DNA]</scope>
    <source>
        <strain evidence="2 3">PR1</strain>
    </source>
</reference>
<comment type="caution">
    <text evidence="2">The sequence shown here is derived from an EMBL/GenBank/DDBJ whole genome shotgun (WGS) entry which is preliminary data.</text>
</comment>
<evidence type="ECO:0000313" key="2">
    <source>
        <dbReference type="EMBL" id="OZS72922.1"/>
    </source>
</evidence>
<dbReference type="RefSeq" id="WP_094962656.1">
    <property type="nucleotide sequence ID" value="NZ_NOWC01000029.1"/>
</dbReference>
<dbReference type="AlphaFoldDB" id="A0A264VNQ8"/>
<sequence>MEFDNSFDMLTCGANTFSLSDRLEQYRAFKETHSKVKKHLTGADEYRLFRELTSNKVSCLYRKRDDASDAIVSLWISRVKHIASLFIATNSLKSFEGLSKDELVELAQMSHDEKAILKLESILMAKGIILVLEPSIAGLKLDGCVYINETGHAIVALSLRFNRLDNFWFTLMHELAHLVLHADKLETPILEDLEEKPSDLVEQQADMLAGKSFIPRSEWRTCKAKISFDERDVLDFAQRLNIHPSIVAGRIRRESGHYEKLSKLVNKHDVRRILGV</sequence>
<dbReference type="Pfam" id="PF06114">
    <property type="entry name" value="Peptidase_M78"/>
    <property type="match status" value="1"/>
</dbReference>
<evidence type="ECO:0000259" key="1">
    <source>
        <dbReference type="Pfam" id="PF06114"/>
    </source>
</evidence>
<evidence type="ECO:0000313" key="3">
    <source>
        <dbReference type="Proteomes" id="UP000216001"/>
    </source>
</evidence>
<dbReference type="InterPro" id="IPR010359">
    <property type="entry name" value="IrrE_HExxH"/>
</dbReference>
<proteinExistence type="predicted"/>
<dbReference type="Gene3D" id="1.10.10.2910">
    <property type="match status" value="1"/>
</dbReference>
<feature type="domain" description="IrrE N-terminal-like" evidence="1">
    <location>
        <begin position="143"/>
        <end position="251"/>
    </location>
</feature>
<organism evidence="2 3">
    <name type="scientific">Providencia rettgeri</name>
    <dbReference type="NCBI Taxonomy" id="587"/>
    <lineage>
        <taxon>Bacteria</taxon>
        <taxon>Pseudomonadati</taxon>
        <taxon>Pseudomonadota</taxon>
        <taxon>Gammaproteobacteria</taxon>
        <taxon>Enterobacterales</taxon>
        <taxon>Morganellaceae</taxon>
        <taxon>Providencia</taxon>
    </lineage>
</organism>
<dbReference type="Proteomes" id="UP000216001">
    <property type="component" value="Unassembled WGS sequence"/>
</dbReference>